<dbReference type="FunFam" id="3.90.400.10:FF:000001">
    <property type="entry name" value="Maltase A3, isoform A"/>
    <property type="match status" value="1"/>
</dbReference>
<evidence type="ECO:0000256" key="3">
    <source>
        <dbReference type="ARBA" id="ARBA00012741"/>
    </source>
</evidence>
<evidence type="ECO:0000256" key="1">
    <source>
        <dbReference type="ARBA" id="ARBA00001657"/>
    </source>
</evidence>
<evidence type="ECO:0000313" key="8">
    <source>
        <dbReference type="EMBL" id="JAS23623.1"/>
    </source>
</evidence>
<dbReference type="InterPro" id="IPR006047">
    <property type="entry name" value="GH13_cat_dom"/>
</dbReference>
<dbReference type="PANTHER" id="PTHR10357:SF179">
    <property type="entry name" value="NEUTRAL AND BASIC AMINO ACID TRANSPORT PROTEIN RBAT"/>
    <property type="match status" value="1"/>
</dbReference>
<keyword evidence="6" id="KW-0732">Signal</keyword>
<keyword evidence="5" id="KW-0378">Hydrolase</keyword>
<organism evidence="8">
    <name type="scientific">Clastoptera arizonana</name>
    <name type="common">Arizona spittle bug</name>
    <dbReference type="NCBI Taxonomy" id="38151"/>
    <lineage>
        <taxon>Eukaryota</taxon>
        <taxon>Metazoa</taxon>
        <taxon>Ecdysozoa</taxon>
        <taxon>Arthropoda</taxon>
        <taxon>Hexapoda</taxon>
        <taxon>Insecta</taxon>
        <taxon>Pterygota</taxon>
        <taxon>Neoptera</taxon>
        <taxon>Paraneoptera</taxon>
        <taxon>Hemiptera</taxon>
        <taxon>Auchenorrhyncha</taxon>
        <taxon>Cercopoidea</taxon>
        <taxon>Clastopteridae</taxon>
        <taxon>Clastoptera</taxon>
    </lineage>
</organism>
<evidence type="ECO:0000256" key="6">
    <source>
        <dbReference type="SAM" id="SignalP"/>
    </source>
</evidence>
<dbReference type="EMBL" id="GEDC01013675">
    <property type="protein sequence ID" value="JAS23623.1"/>
    <property type="molecule type" value="Transcribed_RNA"/>
</dbReference>
<proteinExistence type="inferred from homology"/>
<evidence type="ECO:0000256" key="5">
    <source>
        <dbReference type="ARBA" id="ARBA00023295"/>
    </source>
</evidence>
<keyword evidence="5" id="KW-0326">Glycosidase</keyword>
<reference evidence="8" key="1">
    <citation type="submission" date="2015-12" db="EMBL/GenBank/DDBJ databases">
        <title>De novo transcriptome assembly of four potential Pierce s Disease insect vectors from Arizona vineyards.</title>
        <authorList>
            <person name="Tassone E.E."/>
        </authorList>
    </citation>
    <scope>NUCLEOTIDE SEQUENCE</scope>
</reference>
<protein>
    <recommendedName>
        <fullName evidence="3">alpha-glucosidase</fullName>
        <ecNumber evidence="3">3.2.1.20</ecNumber>
    </recommendedName>
</protein>
<dbReference type="AlphaFoldDB" id="A0A1B6DD47"/>
<dbReference type="PANTHER" id="PTHR10357">
    <property type="entry name" value="ALPHA-AMYLASE FAMILY MEMBER"/>
    <property type="match status" value="1"/>
</dbReference>
<dbReference type="Gene3D" id="3.90.400.10">
    <property type="entry name" value="Oligo-1,6-glucosidase, Domain 2"/>
    <property type="match status" value="1"/>
</dbReference>
<dbReference type="GO" id="GO:0004558">
    <property type="term" value="F:alpha-1,4-glucosidase activity"/>
    <property type="evidence" value="ECO:0007669"/>
    <property type="project" value="UniProtKB-EC"/>
</dbReference>
<dbReference type="InterPro" id="IPR045857">
    <property type="entry name" value="O16G_dom_2"/>
</dbReference>
<name>A0A1B6DD47_9HEMI</name>
<evidence type="ECO:0000259" key="7">
    <source>
        <dbReference type="SMART" id="SM00642"/>
    </source>
</evidence>
<dbReference type="GO" id="GO:0005975">
    <property type="term" value="P:carbohydrate metabolic process"/>
    <property type="evidence" value="ECO:0007669"/>
    <property type="project" value="InterPro"/>
</dbReference>
<dbReference type="InterPro" id="IPR017853">
    <property type="entry name" value="GH"/>
</dbReference>
<sequence length="593" mass="68867">LSYTLINMLALLLFATSAVFGQELASTQEWWRTAVYYQIYPRSFKDSDGDGIGDIKGIISKLDYFKEIGVTAIWLSSIYTSPMVDFGYDISNFYDIDPVFGSLEDFKYLLEVFQKEGIRVIMDYVPNHTSNEHPWFKKSIKREDPYTDFFIWKDPIGYKDGKPIPPNNWLNSTSGSAWEWNNERQQFYFHQFYLQQPDLNYWNTLVVEEMNKVFKYWLNFGIDGLRVDAIKFIVEDEDLRDEPKIDPEGEYEFDNLDHIYTNNWPKTLEILRGWSEIMKRKNEDGKDRVLLVEVYDPLEDLVKYYGGSDALFTMPFNFHFLDAIGKNQTATALKKNIEEWLELVPDGQITCWATGNHDTSRVASRGGEELADTHNMILAMLPGSMVTYYGEEICMTDAFLRYDETLDQNGVILGPEDYLSGSRDPERTPMQWDDTAYTGFSTYKPWLPINPNYWRVNVEHETYLSNSHLRIYKQLTALKLTDALQNLNNYVISADTDYIFTVKRWSTEDDAYYLIVNFGNFETSVALPGNFTSLTVEVCSVNSQYTPGEYVTEYEGVLLRPKAAVILSTRQPLSIATKIINIVYEWIYFGGRN</sequence>
<keyword evidence="4" id="KW-0325">Glycoprotein</keyword>
<dbReference type="EC" id="3.2.1.20" evidence="3"/>
<dbReference type="Pfam" id="PF00128">
    <property type="entry name" value="Alpha-amylase"/>
    <property type="match status" value="1"/>
</dbReference>
<feature type="chain" id="PRO_5008581163" description="alpha-glucosidase" evidence="6">
    <location>
        <begin position="22"/>
        <end position="593"/>
    </location>
</feature>
<accession>A0A1B6DD47</accession>
<evidence type="ECO:0000256" key="4">
    <source>
        <dbReference type="ARBA" id="ARBA00023180"/>
    </source>
</evidence>
<comment type="similarity">
    <text evidence="2">Belongs to the glycosyl hydrolase 13 family.</text>
</comment>
<gene>
    <name evidence="8" type="ORF">g.13732</name>
</gene>
<dbReference type="SUPFAM" id="SSF51445">
    <property type="entry name" value="(Trans)glycosidases"/>
    <property type="match status" value="1"/>
</dbReference>
<feature type="signal peptide" evidence="6">
    <location>
        <begin position="1"/>
        <end position="21"/>
    </location>
</feature>
<dbReference type="Gene3D" id="3.20.20.80">
    <property type="entry name" value="Glycosidases"/>
    <property type="match status" value="1"/>
</dbReference>
<evidence type="ECO:0000256" key="2">
    <source>
        <dbReference type="ARBA" id="ARBA00008061"/>
    </source>
</evidence>
<feature type="domain" description="Glycosyl hydrolase family 13 catalytic" evidence="7">
    <location>
        <begin position="38"/>
        <end position="427"/>
    </location>
</feature>
<dbReference type="SMART" id="SM00642">
    <property type="entry name" value="Aamy"/>
    <property type="match status" value="1"/>
</dbReference>
<comment type="catalytic activity">
    <reaction evidence="1">
        <text>Hydrolysis of terminal, non-reducing (1-&gt;4)-linked alpha-D-glucose residues with release of alpha-D-glucose.</text>
        <dbReference type="EC" id="3.2.1.20"/>
    </reaction>
</comment>
<dbReference type="CDD" id="cd11328">
    <property type="entry name" value="AmyAc_maltase"/>
    <property type="match status" value="1"/>
</dbReference>
<feature type="non-terminal residue" evidence="8">
    <location>
        <position position="1"/>
    </location>
</feature>